<evidence type="ECO:0000256" key="2">
    <source>
        <dbReference type="ARBA" id="ARBA00022581"/>
    </source>
</evidence>
<dbReference type="Pfam" id="PF01657">
    <property type="entry name" value="Stress-antifung"/>
    <property type="match status" value="1"/>
</dbReference>
<comment type="subcellular location">
    <subcellularLocation>
        <location evidence="7">Cell junction</location>
        <location evidence="7">Plasmodesma</location>
    </subcellularLocation>
    <subcellularLocation>
        <location evidence="1">Cell membrane</location>
        <topology evidence="1">Single-pass type I membrane protein</topology>
    </subcellularLocation>
</comment>
<protein>
    <recommendedName>
        <fullName evidence="9">Gnk2-homologous domain-containing protein</fullName>
    </recommendedName>
</protein>
<proteinExistence type="inferred from homology"/>
<evidence type="ECO:0000256" key="4">
    <source>
        <dbReference type="ARBA" id="ARBA00022737"/>
    </source>
</evidence>
<dbReference type="InterPro" id="IPR038408">
    <property type="entry name" value="GNK2_sf"/>
</dbReference>
<keyword evidence="5" id="KW-0965">Cell junction</keyword>
<dbReference type="GO" id="GO:0005886">
    <property type="term" value="C:plasma membrane"/>
    <property type="evidence" value="ECO:0007669"/>
    <property type="project" value="UniProtKB-SubCell"/>
</dbReference>
<keyword evidence="6" id="KW-1015">Disulfide bond</keyword>
<reference evidence="10" key="1">
    <citation type="submission" date="2023-05" db="EMBL/GenBank/DDBJ databases">
        <authorList>
            <person name="Huff M."/>
        </authorList>
    </citation>
    <scope>NUCLEOTIDE SEQUENCE</scope>
</reference>
<dbReference type="PANTHER" id="PTHR32080">
    <property type="entry name" value="ANTIFUNGAL PROTEIN GINKBILOBIN-2-LIKE"/>
    <property type="match status" value="1"/>
</dbReference>
<accession>A0AAD2DUJ0</accession>
<keyword evidence="2" id="KW-0945">Host-virus interaction</keyword>
<evidence type="ECO:0000313" key="10">
    <source>
        <dbReference type="EMBL" id="CAI9764486.1"/>
    </source>
</evidence>
<dbReference type="CDD" id="cd23509">
    <property type="entry name" value="Gnk2-like"/>
    <property type="match status" value="1"/>
</dbReference>
<evidence type="ECO:0000256" key="1">
    <source>
        <dbReference type="ARBA" id="ARBA00004251"/>
    </source>
</evidence>
<keyword evidence="4" id="KW-0677">Repeat</keyword>
<dbReference type="AlphaFoldDB" id="A0AAD2DUJ0"/>
<keyword evidence="3" id="KW-0732">Signal</keyword>
<dbReference type="GO" id="GO:0009506">
    <property type="term" value="C:plasmodesma"/>
    <property type="evidence" value="ECO:0007669"/>
    <property type="project" value="UniProtKB-SubCell"/>
</dbReference>
<evidence type="ECO:0000256" key="8">
    <source>
        <dbReference type="ARBA" id="ARBA00038393"/>
    </source>
</evidence>
<evidence type="ECO:0000259" key="9">
    <source>
        <dbReference type="PROSITE" id="PS51473"/>
    </source>
</evidence>
<evidence type="ECO:0000256" key="5">
    <source>
        <dbReference type="ARBA" id="ARBA00022949"/>
    </source>
</evidence>
<keyword evidence="11" id="KW-1185">Reference proteome</keyword>
<dbReference type="PROSITE" id="PS51473">
    <property type="entry name" value="GNK2"/>
    <property type="match status" value="1"/>
</dbReference>
<dbReference type="InterPro" id="IPR002902">
    <property type="entry name" value="GNK2"/>
</dbReference>
<gene>
    <name evidence="10" type="ORF">FPE_LOCUS11916</name>
</gene>
<comment type="similarity">
    <text evidence="8">Belongs to the cysteine-rich repeat secretory protein family. Plasmodesmata-located proteins (PDLD) subfamily.</text>
</comment>
<dbReference type="Proteomes" id="UP000834106">
    <property type="component" value="Chromosome 7"/>
</dbReference>
<dbReference type="Gene3D" id="3.30.430.20">
    <property type="entry name" value="Gnk2 domain, C-X8-C-X2-C motif"/>
    <property type="match status" value="1"/>
</dbReference>
<evidence type="ECO:0000313" key="11">
    <source>
        <dbReference type="Proteomes" id="UP000834106"/>
    </source>
</evidence>
<dbReference type="InterPro" id="IPR051378">
    <property type="entry name" value="Cell2Cell_Antifungal"/>
</dbReference>
<sequence>MTQFDFIANCWSTPSASSCSAGGHIVLVLANCWRTLSASSCSACLQNASASILGCLPWSEGRTLNTGCFVRYSDINFLNPMPGNGIPRGTITVVIVAAVSSVGVLVIGGPDYQCSS</sequence>
<evidence type="ECO:0000256" key="6">
    <source>
        <dbReference type="ARBA" id="ARBA00023157"/>
    </source>
</evidence>
<evidence type="ECO:0000256" key="3">
    <source>
        <dbReference type="ARBA" id="ARBA00022729"/>
    </source>
</evidence>
<organism evidence="10 11">
    <name type="scientific">Fraxinus pennsylvanica</name>
    <dbReference type="NCBI Taxonomy" id="56036"/>
    <lineage>
        <taxon>Eukaryota</taxon>
        <taxon>Viridiplantae</taxon>
        <taxon>Streptophyta</taxon>
        <taxon>Embryophyta</taxon>
        <taxon>Tracheophyta</taxon>
        <taxon>Spermatophyta</taxon>
        <taxon>Magnoliopsida</taxon>
        <taxon>eudicotyledons</taxon>
        <taxon>Gunneridae</taxon>
        <taxon>Pentapetalae</taxon>
        <taxon>asterids</taxon>
        <taxon>lamiids</taxon>
        <taxon>Lamiales</taxon>
        <taxon>Oleaceae</taxon>
        <taxon>Oleeae</taxon>
        <taxon>Fraxinus</taxon>
    </lineage>
</organism>
<dbReference type="EMBL" id="OU503042">
    <property type="protein sequence ID" value="CAI9764486.1"/>
    <property type="molecule type" value="Genomic_DNA"/>
</dbReference>
<evidence type="ECO:0000256" key="7">
    <source>
        <dbReference type="ARBA" id="ARBA00024184"/>
    </source>
</evidence>
<dbReference type="PANTHER" id="PTHR32080:SF47">
    <property type="entry name" value="PROTEIN KINASE FAMILY PROTEIN"/>
    <property type="match status" value="1"/>
</dbReference>
<feature type="domain" description="Gnk2-homologous" evidence="9">
    <location>
        <begin position="1"/>
        <end position="77"/>
    </location>
</feature>
<name>A0AAD2DUJ0_9LAMI</name>